<sequence>MIKKRILVTTSCFFSSLALVGCGGKKNINMQTSSNLLNDRWDTFAKQICLPLSEEIPNSSDPKFMEVFKKILSTNPKCFNPNSDPNSAEQTKYLANRKSVNEYVAKMAQKITATEIISFEKLSDAAINRKVDYQDYDLATENDPRKYALPYVERKDENATNNQDDNLIPIELSQIKTASGLNQNSEFNFFRTTKGKLDNTKNTRGTAYVLKYRLADNNIYTAIITIPKGNAKVPLMLYAHGGDTGISFRELATLLQDNLINYIVAAPAFPGEPICSVDKTTGKLETGFKRYCVDNEGKEIDPAVDAIGEKSPLDNDVVATLGLHSALKRISLGELKLNNDIIKEFFVHGNKGQPRLEFYVEKVPSLLSSYQPLLQKITGPKTVATASSRGGATLLAAIGRSGIMLQQALAQLDNKDFDLKNIIIPPLFSSAATYYAPTTLLMGKFRILFKDMLNGKVSDISHLNSLPMIPDLQNNQYFANFRNSDLANNQKKLNELIGFLGASDVTYLAPYISVATQNWTNNLDNILDLEKLVAANSKDSDRIIKKVLGILGGQNISTAQSPIIVKDFLGNFLTAFIDHKEGEKSLLKHFSEALKIKNESASKDPCSIDASDSPVNYSGDCSIRGIFTKGVGTLKITDGISELNIKGIIEPNDEVRLQKLSELFSNLADDKVGLINFTDALTQKKNDESIVHSIGVLKNLIKESGLEISTNTIKSLLTYLTVSTVSAQTGLEPSIIMTEKLTNNALYILFNLSDLKKSIPLLSNINYNEIIDGITKDLKKYIKEHRKASPGSLLLMHNTQDQIVDHTQSLIAKTAFDTVFSMSFGTGVYSFPLNEMNIPPIGTQFIAFQPEKRFYSIPVGGKYDPKREELCIEKNTLGNTPADYNVNEKKCFDKKSNIAHGDPSFLTGKIINSHLQNLVLGTTEKNSPLAKAFLYGYDAYLNIPSTSISTQIKVMNDTYYYIPKEVRPKENTYPLLTKCVMSDANCFIFGASVPTSSTDREVVSENTPLFTRTLYQDALKMSSLKGGVWDKDAEEHDSMTPTDVMSMWLKTSAKATLSVQK</sequence>
<dbReference type="KEGG" id="sbf:JCM31447_18840"/>
<proteinExistence type="predicted"/>
<dbReference type="AlphaFoldDB" id="A0A4P2VKX4"/>
<organism evidence="2 3">
    <name type="scientific">Fluviispira sanaruensis</name>
    <dbReference type="NCBI Taxonomy" id="2493639"/>
    <lineage>
        <taxon>Bacteria</taxon>
        <taxon>Pseudomonadati</taxon>
        <taxon>Bdellovibrionota</taxon>
        <taxon>Oligoflexia</taxon>
        <taxon>Silvanigrellales</taxon>
        <taxon>Silvanigrellaceae</taxon>
        <taxon>Fluviispira</taxon>
    </lineage>
</organism>
<dbReference type="RefSeq" id="WP_130609272.1">
    <property type="nucleotide sequence ID" value="NZ_AP019368.1"/>
</dbReference>
<protein>
    <recommendedName>
        <fullName evidence="4">Lipoprotein</fullName>
    </recommendedName>
</protein>
<dbReference type="EMBL" id="AP019368">
    <property type="protein sequence ID" value="BBH53441.1"/>
    <property type="molecule type" value="Genomic_DNA"/>
</dbReference>
<dbReference type="PROSITE" id="PS51257">
    <property type="entry name" value="PROKAR_LIPOPROTEIN"/>
    <property type="match status" value="1"/>
</dbReference>
<evidence type="ECO:0008006" key="4">
    <source>
        <dbReference type="Google" id="ProtNLM"/>
    </source>
</evidence>
<name>A0A4P2VKX4_FLUSA</name>
<dbReference type="OrthoDB" id="9777975at2"/>
<evidence type="ECO:0000313" key="3">
    <source>
        <dbReference type="Proteomes" id="UP000291236"/>
    </source>
</evidence>
<dbReference type="Proteomes" id="UP000291236">
    <property type="component" value="Chromosome"/>
</dbReference>
<reference evidence="2 3" key="1">
    <citation type="submission" date="2018-12" db="EMBL/GenBank/DDBJ databases">
        <title>Rubrispira sanarue gen. nov., sp., nov., a member of the order Silvanigrellales, isolated from a brackish lake in Hamamatsu Japan.</title>
        <authorList>
            <person name="Maejima Y."/>
            <person name="Iino T."/>
            <person name="Muraguchi Y."/>
            <person name="Fukuda K."/>
            <person name="Nojiri H."/>
            <person name="Ohkuma M."/>
            <person name="Moriuchi R."/>
            <person name="Dohra H."/>
            <person name="Kimbara K."/>
            <person name="Shintani M."/>
        </authorList>
    </citation>
    <scope>NUCLEOTIDE SEQUENCE [LARGE SCALE GENOMIC DNA]</scope>
    <source>
        <strain evidence="2 3">RF1110005</strain>
    </source>
</reference>
<feature type="chain" id="PRO_5020631250" description="Lipoprotein" evidence="1">
    <location>
        <begin position="21"/>
        <end position="1061"/>
    </location>
</feature>
<accession>A0A4P2VKX4</accession>
<keyword evidence="3" id="KW-1185">Reference proteome</keyword>
<keyword evidence="1" id="KW-0732">Signal</keyword>
<evidence type="ECO:0000313" key="2">
    <source>
        <dbReference type="EMBL" id="BBH53441.1"/>
    </source>
</evidence>
<evidence type="ECO:0000256" key="1">
    <source>
        <dbReference type="SAM" id="SignalP"/>
    </source>
</evidence>
<feature type="signal peptide" evidence="1">
    <location>
        <begin position="1"/>
        <end position="20"/>
    </location>
</feature>
<gene>
    <name evidence="2" type="ORF">JCM31447_18840</name>
</gene>